<dbReference type="Pfam" id="PF08240">
    <property type="entry name" value="ADH_N"/>
    <property type="match status" value="2"/>
</dbReference>
<dbReference type="OrthoDB" id="48317at2759"/>
<evidence type="ECO:0000313" key="5">
    <source>
        <dbReference type="Proteomes" id="UP000297777"/>
    </source>
</evidence>
<evidence type="ECO:0000259" key="3">
    <source>
        <dbReference type="SMART" id="SM00829"/>
    </source>
</evidence>
<evidence type="ECO:0000256" key="1">
    <source>
        <dbReference type="ARBA" id="ARBA00008072"/>
    </source>
</evidence>
<dbReference type="SUPFAM" id="SSF51735">
    <property type="entry name" value="NAD(P)-binding Rossmann-fold domains"/>
    <property type="match status" value="2"/>
</dbReference>
<dbReference type="SUPFAM" id="SSF50129">
    <property type="entry name" value="GroES-like"/>
    <property type="match status" value="2"/>
</dbReference>
<dbReference type="Gene3D" id="3.40.50.720">
    <property type="entry name" value="NAD(P)-binding Rossmann-like Domain"/>
    <property type="match status" value="2"/>
</dbReference>
<dbReference type="AlphaFoldDB" id="A0A4Z1EE88"/>
<comment type="caution">
    <text evidence="4">The sequence shown here is derived from an EMBL/GenBank/DDBJ whole genome shotgun (WGS) entry which is preliminary data.</text>
</comment>
<dbReference type="EMBL" id="PQXH01000255">
    <property type="protein sequence ID" value="TGO07681.1"/>
    <property type="molecule type" value="Genomic_DNA"/>
</dbReference>
<dbReference type="Gene3D" id="3.90.180.10">
    <property type="entry name" value="Medium-chain alcohol dehydrogenases, catalytic domain"/>
    <property type="match status" value="2"/>
</dbReference>
<keyword evidence="2" id="KW-0560">Oxidoreductase</keyword>
<accession>A0A4Z1EE88</accession>
<dbReference type="GO" id="GO:0016651">
    <property type="term" value="F:oxidoreductase activity, acting on NAD(P)H"/>
    <property type="evidence" value="ECO:0007669"/>
    <property type="project" value="InterPro"/>
</dbReference>
<dbReference type="InterPro" id="IPR011032">
    <property type="entry name" value="GroES-like_sf"/>
</dbReference>
<evidence type="ECO:0000256" key="2">
    <source>
        <dbReference type="ARBA" id="ARBA00023002"/>
    </source>
</evidence>
<comment type="similarity">
    <text evidence="1">Belongs to the zinc-containing alcohol dehydrogenase family.</text>
</comment>
<dbReference type="InterPro" id="IPR013154">
    <property type="entry name" value="ADH-like_N"/>
</dbReference>
<dbReference type="SMART" id="SM00829">
    <property type="entry name" value="PKS_ER"/>
    <property type="match status" value="1"/>
</dbReference>
<feature type="domain" description="Enoyl reductase (ER)" evidence="3">
    <location>
        <begin position="340"/>
        <end position="584"/>
    </location>
</feature>
<dbReference type="InterPro" id="IPR047122">
    <property type="entry name" value="Trans-enoyl_RdTase-like"/>
</dbReference>
<organism evidence="4 5">
    <name type="scientific">Botrytis tulipae</name>
    <dbReference type="NCBI Taxonomy" id="87230"/>
    <lineage>
        <taxon>Eukaryota</taxon>
        <taxon>Fungi</taxon>
        <taxon>Dikarya</taxon>
        <taxon>Ascomycota</taxon>
        <taxon>Pezizomycotina</taxon>
        <taxon>Leotiomycetes</taxon>
        <taxon>Helotiales</taxon>
        <taxon>Sclerotiniaceae</taxon>
        <taxon>Botrytis</taxon>
    </lineage>
</organism>
<dbReference type="InterPro" id="IPR036291">
    <property type="entry name" value="NAD(P)-bd_dom_sf"/>
</dbReference>
<dbReference type="PANTHER" id="PTHR45348:SF2">
    <property type="entry name" value="ZINC-TYPE ALCOHOL DEHYDROGENASE-LIKE PROTEIN C2E1P3.01"/>
    <property type="match status" value="1"/>
</dbReference>
<protein>
    <recommendedName>
        <fullName evidence="3">Enoyl reductase (ER) domain-containing protein</fullName>
    </recommendedName>
</protein>
<dbReference type="InterPro" id="IPR020843">
    <property type="entry name" value="ER"/>
</dbReference>
<sequence>MTNQAAWLDGVGHTFRVGPIDMPTIDTNEVVIKNHSIAINPIDWKERDLGWLIQTWPMVLGCDAAGVVTDIGSDVHHVKKGDRVIGHAVSLMSQKPKNGAFQRYVAVEAAKVARIPESLSFNDACVVLLALDTAATGLFSDRDQGYLGLEWPTLPAKTSDKKLIVYGGSSSVGALGIQLAAATGAYVTAVASPKNFDFCRSCGAHEVFDYNDPAVVDHVVQAVEAATPSHFILFLKMRASRSLYLYSKSLGQETLPLDIPATSKTNYIEVINNIVDPLWANFISPALEEGKLKCLPKSYVIGKGLESVEEGCLANKKGVSAKKLNRAAWILSPAKAFCIGDAPSYEPMAGEVLIKAAAVAVNPIDFKNQDTGTYSSLYPFILGRNTAGTVEDVGKGVTKFYKGQRVMAHLHSPKTGKYANSAFQLYSLASERFTAAIPDSISFENSVVLPLSISTAAAGLYLPEHLNLPFPPTEPKGSSKVFLVWGGASSVGSTAIQLGSASGLTVVTTASSTNHEYVRSLGASAAFDYRSPSLITDLLHQLKGTELVGIYDAIGEEQSFTPLKEIVRQLDGTVKIVSVLPCASQTDGFQPSFVTSYGIAYPLNERIGEPVWGN</sequence>
<keyword evidence="5" id="KW-1185">Reference proteome</keyword>
<evidence type="ECO:0000313" key="4">
    <source>
        <dbReference type="EMBL" id="TGO07681.1"/>
    </source>
</evidence>
<reference evidence="4 5" key="1">
    <citation type="submission" date="2017-12" db="EMBL/GenBank/DDBJ databases">
        <title>Comparative genomics of Botrytis spp.</title>
        <authorList>
            <person name="Valero-Jimenez C.A."/>
            <person name="Tapia P."/>
            <person name="Veloso J."/>
            <person name="Silva-Moreno E."/>
            <person name="Staats M."/>
            <person name="Valdes J.H."/>
            <person name="Van Kan J.A.L."/>
        </authorList>
    </citation>
    <scope>NUCLEOTIDE SEQUENCE [LARGE SCALE GENOMIC DNA]</scope>
    <source>
        <strain evidence="4 5">Bt9001</strain>
    </source>
</reference>
<name>A0A4Z1EE88_9HELO</name>
<dbReference type="CDD" id="cd08249">
    <property type="entry name" value="enoyl_reductase_like"/>
    <property type="match status" value="2"/>
</dbReference>
<gene>
    <name evidence="4" type="ORF">BTUL_0255g00140</name>
</gene>
<dbReference type="PANTHER" id="PTHR45348">
    <property type="entry name" value="HYPOTHETICAL OXIDOREDUCTASE (EUROFUNG)"/>
    <property type="match status" value="1"/>
</dbReference>
<proteinExistence type="inferred from homology"/>
<dbReference type="Proteomes" id="UP000297777">
    <property type="component" value="Unassembled WGS sequence"/>
</dbReference>